<keyword evidence="4" id="KW-1185">Reference proteome</keyword>
<feature type="signal peptide" evidence="1">
    <location>
        <begin position="1"/>
        <end position="21"/>
    </location>
</feature>
<gene>
    <name evidence="3" type="ORF">J2W94_001264</name>
</gene>
<dbReference type="SMART" id="SM00710">
    <property type="entry name" value="PbH1"/>
    <property type="match status" value="8"/>
</dbReference>
<dbReference type="RefSeq" id="WP_310091231.1">
    <property type="nucleotide sequence ID" value="NZ_JAVDTT010000001.1"/>
</dbReference>
<dbReference type="InterPro" id="IPR011050">
    <property type="entry name" value="Pectin_lyase_fold/virulence"/>
</dbReference>
<evidence type="ECO:0000259" key="2">
    <source>
        <dbReference type="Pfam" id="PF13229"/>
    </source>
</evidence>
<dbReference type="InterPro" id="IPR012334">
    <property type="entry name" value="Pectin_lyas_fold"/>
</dbReference>
<name>A0ABU1RQF3_9GAMM</name>
<dbReference type="EMBL" id="JAVDTT010000001">
    <property type="protein sequence ID" value="MDR6841000.1"/>
    <property type="molecule type" value="Genomic_DNA"/>
</dbReference>
<sequence length="339" mass="35799">MKAFITLALAALLAWHPNAHALACGDTLSSDTTLTADLHCTTGWNALYMPVGGVTLRLNGHTISGGIGLEGVSVFTASNVRILGPGRITGFWTGVNATRADYLTVQGVDFDNTSAGIIASDTLGTFLQGNDFRNINGWGVYIFAYPGASRSVLGAHTIADNLVLESVGGIFICGHANSDNLLKNNTLQGIRDYGIHLLDGSGKNQVRGNQLLKIENTGLVLRGSRDNTIKSNKFEYGYAGIAMIPQFTGGCPTGPYASADVRDNLIEGNSIFKQTTGIAAGLGGKGGALVQKNRIGYNKLYYDGTGIYFNTDTYANDATLNAYTGTTTPVDDHGVSNTW</sequence>
<keyword evidence="1" id="KW-0732">Signal</keyword>
<dbReference type="NCBIfam" id="TIGR03804">
    <property type="entry name" value="para_beta_helix"/>
    <property type="match status" value="1"/>
</dbReference>
<dbReference type="InterPro" id="IPR039448">
    <property type="entry name" value="Beta_helix"/>
</dbReference>
<comment type="caution">
    <text evidence="3">The sequence shown here is derived from an EMBL/GenBank/DDBJ whole genome shotgun (WGS) entry which is preliminary data.</text>
</comment>
<dbReference type="Proteomes" id="UP001254759">
    <property type="component" value="Unassembled WGS sequence"/>
</dbReference>
<dbReference type="Gene3D" id="2.160.20.10">
    <property type="entry name" value="Single-stranded right-handed beta-helix, Pectin lyase-like"/>
    <property type="match status" value="1"/>
</dbReference>
<dbReference type="InterPro" id="IPR022441">
    <property type="entry name" value="Para_beta_helix_rpt-2"/>
</dbReference>
<reference evidence="3 4" key="1">
    <citation type="submission" date="2023-07" db="EMBL/GenBank/DDBJ databases">
        <title>Sorghum-associated microbial communities from plants grown in Nebraska, USA.</title>
        <authorList>
            <person name="Schachtman D."/>
        </authorList>
    </citation>
    <scope>NUCLEOTIDE SEQUENCE [LARGE SCALE GENOMIC DNA]</scope>
    <source>
        <strain evidence="3 4">BE107</strain>
    </source>
</reference>
<proteinExistence type="predicted"/>
<dbReference type="InterPro" id="IPR006626">
    <property type="entry name" value="PbH1"/>
</dbReference>
<evidence type="ECO:0000313" key="3">
    <source>
        <dbReference type="EMBL" id="MDR6841000.1"/>
    </source>
</evidence>
<dbReference type="SUPFAM" id="SSF51126">
    <property type="entry name" value="Pectin lyase-like"/>
    <property type="match status" value="1"/>
</dbReference>
<accession>A0ABU1RQF3</accession>
<evidence type="ECO:0000313" key="4">
    <source>
        <dbReference type="Proteomes" id="UP001254759"/>
    </source>
</evidence>
<dbReference type="Pfam" id="PF13229">
    <property type="entry name" value="Beta_helix"/>
    <property type="match status" value="1"/>
</dbReference>
<evidence type="ECO:0000256" key="1">
    <source>
        <dbReference type="SAM" id="SignalP"/>
    </source>
</evidence>
<feature type="domain" description="Right handed beta helix" evidence="2">
    <location>
        <begin position="59"/>
        <end position="210"/>
    </location>
</feature>
<organism evidence="3 4">
    <name type="scientific">Pseudoxanthomonas sacheonensis</name>
    <dbReference type="NCBI Taxonomy" id="443615"/>
    <lineage>
        <taxon>Bacteria</taxon>
        <taxon>Pseudomonadati</taxon>
        <taxon>Pseudomonadota</taxon>
        <taxon>Gammaproteobacteria</taxon>
        <taxon>Lysobacterales</taxon>
        <taxon>Lysobacteraceae</taxon>
        <taxon>Pseudoxanthomonas</taxon>
    </lineage>
</organism>
<feature type="chain" id="PRO_5046943415" evidence="1">
    <location>
        <begin position="22"/>
        <end position="339"/>
    </location>
</feature>
<protein>
    <submittedName>
        <fullName evidence="3">Parallel beta-helix repeat protein</fullName>
    </submittedName>
</protein>